<keyword evidence="3 10" id="KW-0812">Transmembrane</keyword>
<dbReference type="Gene3D" id="1.20.1250.20">
    <property type="entry name" value="MFS general substrate transporter like domains"/>
    <property type="match status" value="1"/>
</dbReference>
<evidence type="ECO:0000256" key="7">
    <source>
        <dbReference type="ARBA" id="ARBA00032043"/>
    </source>
</evidence>
<dbReference type="GO" id="GO:0006817">
    <property type="term" value="P:phosphate ion transport"/>
    <property type="evidence" value="ECO:0007669"/>
    <property type="project" value="UniProtKB-KW"/>
</dbReference>
<name>A0A8B7D5D5_PHODC</name>
<dbReference type="AlphaFoldDB" id="A0A8B7D5D5"/>
<dbReference type="InterPro" id="IPR036259">
    <property type="entry name" value="MFS_trans_sf"/>
</dbReference>
<evidence type="ECO:0000256" key="9">
    <source>
        <dbReference type="SAM" id="MobiDB-lite"/>
    </source>
</evidence>
<keyword evidence="2" id="KW-0592">Phosphate transport</keyword>
<dbReference type="SUPFAM" id="SSF103473">
    <property type="entry name" value="MFS general substrate transporter"/>
    <property type="match status" value="1"/>
</dbReference>
<comment type="subcellular location">
    <subcellularLocation>
        <location evidence="1">Membrane</location>
        <topology evidence="1">Multi-pass membrane protein</topology>
    </subcellularLocation>
</comment>
<keyword evidence="2" id="KW-0813">Transport</keyword>
<evidence type="ECO:0000259" key="11">
    <source>
        <dbReference type="PROSITE" id="PS50850"/>
    </source>
</evidence>
<gene>
    <name evidence="13" type="primary">LOC103724170</name>
</gene>
<sequence length="526" mass="57583">MDDSTPLLLSYGPSETQHPKVKKAASPSFDDAVEHYVGGTSSYQLFQALFASLAWVFDAQQTFINVFTDAEPSWHCIRADDPSCSSTGNPCSLPKGSWAWDLPTHTSIVSEWDLECSRSALAGLPASAYFIGCLVGGLLLATLADSLLGRKKMLFFSCLTMSLAGALTVISPNVWVYSALRFICGFGRATVATCALVLSTEIVNKKWRDGVSIIGFVCFGLGFLSLPAIAYINRGSSWRTLYLWTSIPSFCYSILLYFLVQESPRWLLVRGRREEAIHILKSIAVSNGNVITSSFSTLVTSEDVGNVGIFTAMKILWEKRWAFRRLMAITTVAFGLGMVYYGMPLNVGNLTSNIYLSVTYNALAELPSSLITFFCIENFNRRSSSLILTTLSGVCSILCVFLKIEGLKLAVEVVSFFSACTALNVALIYSIELFPTCVRNSAISLVRQALVLGGVFAPILVVEGRRNSFLSFGVFGLVIGCCGLFAACLPETRGRSICDTMEEEEYNTMEEEEYKEIPSSNNPSVV</sequence>
<evidence type="ECO:0000313" key="13">
    <source>
        <dbReference type="RefSeq" id="XP_008813564.2"/>
    </source>
</evidence>
<evidence type="ECO:0000256" key="3">
    <source>
        <dbReference type="ARBA" id="ARBA00022692"/>
    </source>
</evidence>
<feature type="region of interest" description="Disordered" evidence="9">
    <location>
        <begin position="1"/>
        <end position="22"/>
    </location>
</feature>
<dbReference type="GeneID" id="103724170"/>
<feature type="transmembrane region" description="Helical" evidence="10">
    <location>
        <begin position="468"/>
        <end position="489"/>
    </location>
</feature>
<dbReference type="GO" id="GO:0016020">
    <property type="term" value="C:membrane"/>
    <property type="evidence" value="ECO:0007669"/>
    <property type="project" value="UniProtKB-SubCell"/>
</dbReference>
<organism evidence="12 13">
    <name type="scientific">Phoenix dactylifera</name>
    <name type="common">Date palm</name>
    <dbReference type="NCBI Taxonomy" id="42345"/>
    <lineage>
        <taxon>Eukaryota</taxon>
        <taxon>Viridiplantae</taxon>
        <taxon>Streptophyta</taxon>
        <taxon>Embryophyta</taxon>
        <taxon>Tracheophyta</taxon>
        <taxon>Spermatophyta</taxon>
        <taxon>Magnoliopsida</taxon>
        <taxon>Liliopsida</taxon>
        <taxon>Arecaceae</taxon>
        <taxon>Coryphoideae</taxon>
        <taxon>Phoeniceae</taxon>
        <taxon>Phoenix</taxon>
    </lineage>
</organism>
<keyword evidence="12" id="KW-1185">Reference proteome</keyword>
<feature type="transmembrane region" description="Helical" evidence="10">
    <location>
        <begin position="443"/>
        <end position="462"/>
    </location>
</feature>
<feature type="transmembrane region" description="Helical" evidence="10">
    <location>
        <begin position="322"/>
        <end position="342"/>
    </location>
</feature>
<evidence type="ECO:0000256" key="4">
    <source>
        <dbReference type="ARBA" id="ARBA00022847"/>
    </source>
</evidence>
<proteinExistence type="inferred from homology"/>
<dbReference type="PANTHER" id="PTHR24064">
    <property type="entry name" value="SOLUTE CARRIER FAMILY 22 MEMBER"/>
    <property type="match status" value="1"/>
</dbReference>
<evidence type="ECO:0000256" key="1">
    <source>
        <dbReference type="ARBA" id="ARBA00004141"/>
    </source>
</evidence>
<reference evidence="12" key="1">
    <citation type="journal article" date="2019" name="Nat. Commun.">
        <title>Genome-wide association mapping of date palm fruit traits.</title>
        <authorList>
            <person name="Hazzouri K.M."/>
            <person name="Gros-Balthazard M."/>
            <person name="Flowers J.M."/>
            <person name="Copetti D."/>
            <person name="Lemansour A."/>
            <person name="Lebrun M."/>
            <person name="Masmoudi K."/>
            <person name="Ferrand S."/>
            <person name="Dhar M.I."/>
            <person name="Fresquez Z.A."/>
            <person name="Rosas U."/>
            <person name="Zhang J."/>
            <person name="Talag J."/>
            <person name="Lee S."/>
            <person name="Kudrna D."/>
            <person name="Powell R.F."/>
            <person name="Leitch I.J."/>
            <person name="Krueger R.R."/>
            <person name="Wing R.A."/>
            <person name="Amiri K.M.A."/>
            <person name="Purugganan M.D."/>
        </authorList>
    </citation>
    <scope>NUCLEOTIDE SEQUENCE [LARGE SCALE GENOMIC DNA]</scope>
    <source>
        <strain evidence="12">cv. Khalas</strain>
    </source>
</reference>
<dbReference type="RefSeq" id="XP_008813564.2">
    <property type="nucleotide sequence ID" value="XM_008815342.4"/>
</dbReference>
<evidence type="ECO:0000313" key="12">
    <source>
        <dbReference type="Proteomes" id="UP000228380"/>
    </source>
</evidence>
<feature type="transmembrane region" description="Helical" evidence="10">
    <location>
        <begin position="354"/>
        <end position="374"/>
    </location>
</feature>
<reference evidence="13" key="2">
    <citation type="submission" date="2025-08" db="UniProtKB">
        <authorList>
            <consortium name="RefSeq"/>
        </authorList>
    </citation>
    <scope>IDENTIFICATION</scope>
    <source>
        <tissue evidence="13">Young leaves</tissue>
    </source>
</reference>
<keyword evidence="5 10" id="KW-1133">Transmembrane helix</keyword>
<keyword evidence="4" id="KW-0769">Symport</keyword>
<evidence type="ECO:0000256" key="10">
    <source>
        <dbReference type="SAM" id="Phobius"/>
    </source>
</evidence>
<accession>A0A8B7D5D5</accession>
<evidence type="ECO:0000256" key="2">
    <source>
        <dbReference type="ARBA" id="ARBA00022592"/>
    </source>
</evidence>
<evidence type="ECO:0000256" key="8">
    <source>
        <dbReference type="ARBA" id="ARBA00044504"/>
    </source>
</evidence>
<dbReference type="Pfam" id="PF00083">
    <property type="entry name" value="Sugar_tr"/>
    <property type="match status" value="1"/>
</dbReference>
<dbReference type="OrthoDB" id="5296287at2759"/>
<dbReference type="Proteomes" id="UP000228380">
    <property type="component" value="Chromosome 16"/>
</dbReference>
<keyword evidence="6 10" id="KW-0472">Membrane</keyword>
<feature type="domain" description="Major facilitator superfamily (MFS) profile" evidence="11">
    <location>
        <begin position="47"/>
        <end position="494"/>
    </location>
</feature>
<protein>
    <recommendedName>
        <fullName evidence="7">H(+)/Pi cotransporter</fullName>
    </recommendedName>
</protein>
<dbReference type="KEGG" id="pda:103724170"/>
<feature type="transmembrane region" description="Helical" evidence="10">
    <location>
        <begin position="241"/>
        <end position="260"/>
    </location>
</feature>
<dbReference type="InterPro" id="IPR005828">
    <property type="entry name" value="MFS_sugar_transport-like"/>
</dbReference>
<feature type="transmembrane region" description="Helical" evidence="10">
    <location>
        <begin position="386"/>
        <end position="404"/>
    </location>
</feature>
<feature type="transmembrane region" description="Helical" evidence="10">
    <location>
        <begin position="153"/>
        <end position="170"/>
    </location>
</feature>
<comment type="similarity">
    <text evidence="8">Belongs to the major facilitator superfamily. Phosphate:H(+) symporter (TC 2.A.1.9) family.</text>
</comment>
<evidence type="ECO:0000256" key="5">
    <source>
        <dbReference type="ARBA" id="ARBA00022989"/>
    </source>
</evidence>
<feature type="transmembrane region" description="Helical" evidence="10">
    <location>
        <begin position="176"/>
        <end position="198"/>
    </location>
</feature>
<dbReference type="GO" id="GO:0015293">
    <property type="term" value="F:symporter activity"/>
    <property type="evidence" value="ECO:0007669"/>
    <property type="project" value="UniProtKB-KW"/>
</dbReference>
<feature type="transmembrane region" description="Helical" evidence="10">
    <location>
        <begin position="120"/>
        <end position="141"/>
    </location>
</feature>
<feature type="transmembrane region" description="Helical" evidence="10">
    <location>
        <begin position="410"/>
        <end position="431"/>
    </location>
</feature>
<evidence type="ECO:0000256" key="6">
    <source>
        <dbReference type="ARBA" id="ARBA00023136"/>
    </source>
</evidence>
<dbReference type="InterPro" id="IPR020846">
    <property type="entry name" value="MFS_dom"/>
</dbReference>
<feature type="transmembrane region" description="Helical" evidence="10">
    <location>
        <begin position="210"/>
        <end position="229"/>
    </location>
</feature>
<dbReference type="PROSITE" id="PS50850">
    <property type="entry name" value="MFS"/>
    <property type="match status" value="1"/>
</dbReference>